<comment type="caution">
    <text evidence="2">The sequence shown here is derived from an EMBL/GenBank/DDBJ whole genome shotgun (WGS) entry which is preliminary data.</text>
</comment>
<feature type="transmembrane region" description="Helical" evidence="1">
    <location>
        <begin position="243"/>
        <end position="264"/>
    </location>
</feature>
<protein>
    <recommendedName>
        <fullName evidence="4">Phosphatase PAP2 family protein</fullName>
    </recommendedName>
</protein>
<dbReference type="Proteomes" id="UP000245631">
    <property type="component" value="Unassembled WGS sequence"/>
</dbReference>
<dbReference type="InterPro" id="IPR029021">
    <property type="entry name" value="Prot-tyrosine_phosphatase-like"/>
</dbReference>
<dbReference type="Gene3D" id="3.90.190.10">
    <property type="entry name" value="Protein tyrosine phosphatase superfamily"/>
    <property type="match status" value="1"/>
</dbReference>
<feature type="transmembrane region" description="Helical" evidence="1">
    <location>
        <begin position="110"/>
        <end position="133"/>
    </location>
</feature>
<dbReference type="SUPFAM" id="SSF52799">
    <property type="entry name" value="(Phosphotyrosine protein) phosphatases II"/>
    <property type="match status" value="1"/>
</dbReference>
<dbReference type="PANTHER" id="PTHR47216">
    <property type="match status" value="1"/>
</dbReference>
<dbReference type="AlphaFoldDB" id="A0A8E2WHU7"/>
<dbReference type="CDD" id="cd03386">
    <property type="entry name" value="PAP2_Aur1_like"/>
    <property type="match status" value="1"/>
</dbReference>
<keyword evidence="1" id="KW-0472">Membrane</keyword>
<evidence type="ECO:0000313" key="3">
    <source>
        <dbReference type="Proteomes" id="UP000245631"/>
    </source>
</evidence>
<proteinExistence type="predicted"/>
<feature type="transmembrane region" description="Helical" evidence="1">
    <location>
        <begin position="36"/>
        <end position="57"/>
    </location>
</feature>
<keyword evidence="1" id="KW-1133">Transmembrane helix</keyword>
<feature type="transmembrane region" description="Helical" evidence="1">
    <location>
        <begin position="270"/>
        <end position="288"/>
    </location>
</feature>
<feature type="transmembrane region" description="Helical" evidence="1">
    <location>
        <begin position="204"/>
        <end position="222"/>
    </location>
</feature>
<dbReference type="EMBL" id="QGGH01000002">
    <property type="protein sequence ID" value="PWJ93115.1"/>
    <property type="molecule type" value="Genomic_DNA"/>
</dbReference>
<reference evidence="2 3" key="1">
    <citation type="submission" date="2018-05" db="EMBL/GenBank/DDBJ databases">
        <title>Genomic Encyclopedia of Type Strains, Phase IV (KMG-IV): sequencing the most valuable type-strain genomes for metagenomic binning, comparative biology and taxonomic classification.</title>
        <authorList>
            <person name="Goeker M."/>
        </authorList>
    </citation>
    <scope>NUCLEOTIDE SEQUENCE [LARGE SCALE GENOMIC DNA]</scope>
    <source>
        <strain evidence="2 3">DSM 2626</strain>
    </source>
</reference>
<evidence type="ECO:0000313" key="2">
    <source>
        <dbReference type="EMBL" id="PWJ93115.1"/>
    </source>
</evidence>
<keyword evidence="1" id="KW-0812">Transmembrane</keyword>
<name>A0A8E2WHU7_RHILI</name>
<feature type="transmembrane region" description="Helical" evidence="1">
    <location>
        <begin position="180"/>
        <end position="198"/>
    </location>
</feature>
<evidence type="ECO:0000256" key="1">
    <source>
        <dbReference type="SAM" id="Phobius"/>
    </source>
</evidence>
<feature type="transmembrane region" description="Helical" evidence="1">
    <location>
        <begin position="77"/>
        <end position="98"/>
    </location>
</feature>
<organism evidence="2 3">
    <name type="scientific">Rhizobium loti</name>
    <name type="common">Mesorhizobium loti</name>
    <dbReference type="NCBI Taxonomy" id="381"/>
    <lineage>
        <taxon>Bacteria</taxon>
        <taxon>Pseudomonadati</taxon>
        <taxon>Pseudomonadota</taxon>
        <taxon>Alphaproteobacteria</taxon>
        <taxon>Hyphomicrobiales</taxon>
        <taxon>Phyllobacteriaceae</taxon>
        <taxon>Mesorhizobium</taxon>
    </lineage>
</organism>
<sequence length="456" mass="49459">MGHLHRLGRAAPLTSMVSSLASTARAEPYGRVVVRAALWLAFLAPFFYLSYGFANWLASRRDDVGSIVFSWEHGIPFMAWTIVPYWSINLFYGLSLLLNGNRQGVDRLAGRYLTAQVVAVACFILFPLTATFVRPATTGLPGFLFAVLGGFDKPFNQAPSLHIALLVIIWDHWRHRLSGLLLPLWHGWCFLIGASVLTTWQHHFIDIPTGALLGFFALWLFPRSGALPFSGFRLTSDAKARRLALFYALGAALALAGAALGALFCAVALFLLWPALALAIVAFAYAGAGAKVFQKSADGSITLASRILLLPYRLGARANIWAWTRSLAPQVAVADGVFLGRFPTAREANSFGTVIDLAAELEKPARADCRWISFPMIDLLPPPVAMRQQAASALESARRDGPVLVCCALGFQRSAGVVAEWLVATGRARTPALAREMLMTTGRPVHLAEAAERAAS</sequence>
<accession>A0A8E2WHU7</accession>
<gene>
    <name evidence="2" type="ORF">C8D77_102895</name>
</gene>
<evidence type="ECO:0008006" key="4">
    <source>
        <dbReference type="Google" id="ProtNLM"/>
    </source>
</evidence>
<dbReference type="PANTHER" id="PTHR47216:SF4">
    <property type="entry name" value="OS01G0859400 PROTEIN"/>
    <property type="match status" value="1"/>
</dbReference>